<proteinExistence type="predicted"/>
<dbReference type="Proteomes" id="UP000075230">
    <property type="component" value="Unassembled WGS sequence"/>
</dbReference>
<evidence type="ECO:0000313" key="2">
    <source>
        <dbReference type="EMBL" id="GAT19414.1"/>
    </source>
</evidence>
<protein>
    <submittedName>
        <fullName evidence="2">Homeobox transcription factor</fullName>
    </submittedName>
</protein>
<dbReference type="AlphaFoldDB" id="A0A146EZD6"/>
<keyword evidence="2" id="KW-0238">DNA-binding</keyword>
<name>A0A146EZD6_ASPKA</name>
<gene>
    <name evidence="2" type="ORF">RIB2604_00500180</name>
</gene>
<reference evidence="2 3" key="1">
    <citation type="journal article" date="2016" name="DNA Res.">
        <title>Genome sequence of Aspergillus luchuensis NBRC 4314.</title>
        <authorList>
            <person name="Yamada O."/>
            <person name="Machida M."/>
            <person name="Hosoyama A."/>
            <person name="Goto M."/>
            <person name="Takahashi T."/>
            <person name="Futagami T."/>
            <person name="Yamagata Y."/>
            <person name="Takeuchi M."/>
            <person name="Kobayashi T."/>
            <person name="Koike H."/>
            <person name="Abe K."/>
            <person name="Asai K."/>
            <person name="Arita M."/>
            <person name="Fujita N."/>
            <person name="Fukuda K."/>
            <person name="Higa K."/>
            <person name="Horikawa H."/>
            <person name="Ishikawa T."/>
            <person name="Jinno K."/>
            <person name="Kato Y."/>
            <person name="Kirimura K."/>
            <person name="Mizutani O."/>
            <person name="Nakasone K."/>
            <person name="Sano M."/>
            <person name="Shiraishi Y."/>
            <person name="Tsukahara M."/>
            <person name="Gomi K."/>
        </authorList>
    </citation>
    <scope>NUCLEOTIDE SEQUENCE [LARGE SCALE GENOMIC DNA]</scope>
    <source>
        <strain evidence="2 3">RIB 2604</strain>
    </source>
</reference>
<evidence type="ECO:0000313" key="3">
    <source>
        <dbReference type="Proteomes" id="UP000075230"/>
    </source>
</evidence>
<reference evidence="3" key="2">
    <citation type="submission" date="2016-02" db="EMBL/GenBank/DDBJ databases">
        <title>Genome sequencing of Aspergillus luchuensis NBRC 4314.</title>
        <authorList>
            <person name="Yamada O."/>
        </authorList>
    </citation>
    <scope>NUCLEOTIDE SEQUENCE [LARGE SCALE GENOMIC DNA]</scope>
    <source>
        <strain evidence="3">RIB 2604</strain>
    </source>
</reference>
<feature type="region of interest" description="Disordered" evidence="1">
    <location>
        <begin position="1"/>
        <end position="25"/>
    </location>
</feature>
<dbReference type="VEuPathDB" id="FungiDB:ASPFODRAFT_139216"/>
<accession>A0A146EZD6</accession>
<sequence>MGSDSKKGEMDPLLPGDTDASLFKSVPDTGYPAASFYMRAPTKPRRDTDIPNVYRRAKSKRLTRNDRDWRLKSRDMPDDFDTTQVLGTPFNGKELKTGMLSLEQAICKPTRAHQILLADGLPRLSDDDCVSPPLSSVLTAGNSFSAAGTVLTDFSWAEEHPRPCLHCSETAMRSLLQGEQHLRAILQHIFFSFHVGSLISTIPWCTQERRVDDDEWII</sequence>
<comment type="caution">
    <text evidence="2">The sequence shown here is derived from an EMBL/GenBank/DDBJ whole genome shotgun (WGS) entry which is preliminary data.</text>
</comment>
<evidence type="ECO:0000256" key="1">
    <source>
        <dbReference type="SAM" id="MobiDB-lite"/>
    </source>
</evidence>
<feature type="compositionally biased region" description="Basic and acidic residues" evidence="1">
    <location>
        <begin position="1"/>
        <end position="10"/>
    </location>
</feature>
<keyword evidence="2" id="KW-0371">Homeobox</keyword>
<dbReference type="EMBL" id="BCWF01000005">
    <property type="protein sequence ID" value="GAT19414.1"/>
    <property type="molecule type" value="Genomic_DNA"/>
</dbReference>
<dbReference type="GO" id="GO:0003677">
    <property type="term" value="F:DNA binding"/>
    <property type="evidence" value="ECO:0007669"/>
    <property type="project" value="UniProtKB-KW"/>
</dbReference>
<organism evidence="2 3">
    <name type="scientific">Aspergillus kawachii</name>
    <name type="common">White koji mold</name>
    <name type="synonym">Aspergillus awamori var. kawachi</name>
    <dbReference type="NCBI Taxonomy" id="1069201"/>
    <lineage>
        <taxon>Eukaryota</taxon>
        <taxon>Fungi</taxon>
        <taxon>Dikarya</taxon>
        <taxon>Ascomycota</taxon>
        <taxon>Pezizomycotina</taxon>
        <taxon>Eurotiomycetes</taxon>
        <taxon>Eurotiomycetidae</taxon>
        <taxon>Eurotiales</taxon>
        <taxon>Aspergillaceae</taxon>
        <taxon>Aspergillus</taxon>
        <taxon>Aspergillus subgen. Circumdati</taxon>
    </lineage>
</organism>